<evidence type="ECO:0000256" key="1">
    <source>
        <dbReference type="ARBA" id="ARBA00001974"/>
    </source>
</evidence>
<dbReference type="CDD" id="cd00567">
    <property type="entry name" value="ACAD"/>
    <property type="match status" value="1"/>
</dbReference>
<keyword evidence="3 6" id="KW-0285">Flavoprotein</keyword>
<feature type="domain" description="Acyl-CoA oxidase/dehydrogenase middle" evidence="8">
    <location>
        <begin position="136"/>
        <end position="233"/>
    </location>
</feature>
<dbReference type="InterPro" id="IPR036250">
    <property type="entry name" value="AcylCo_DH-like_C"/>
</dbReference>
<dbReference type="InterPro" id="IPR009075">
    <property type="entry name" value="AcylCo_DH/oxidase_C"/>
</dbReference>
<gene>
    <name evidence="10" type="ORF">ACFQ2K_41650</name>
</gene>
<dbReference type="PANTHER" id="PTHR48083:SF2">
    <property type="entry name" value="MEDIUM-CHAIN SPECIFIC ACYL-COA DEHYDROGENASE, MITOCHONDRIAL"/>
    <property type="match status" value="1"/>
</dbReference>
<proteinExistence type="inferred from homology"/>
<dbReference type="Pfam" id="PF02770">
    <property type="entry name" value="Acyl-CoA_dh_M"/>
    <property type="match status" value="1"/>
</dbReference>
<dbReference type="SUPFAM" id="SSF56645">
    <property type="entry name" value="Acyl-CoA dehydrogenase NM domain-like"/>
    <property type="match status" value="1"/>
</dbReference>
<reference evidence="11" key="1">
    <citation type="journal article" date="2019" name="Int. J. Syst. Evol. Microbiol.">
        <title>The Global Catalogue of Microorganisms (GCM) 10K type strain sequencing project: providing services to taxonomists for standard genome sequencing and annotation.</title>
        <authorList>
            <consortium name="The Broad Institute Genomics Platform"/>
            <consortium name="The Broad Institute Genome Sequencing Center for Infectious Disease"/>
            <person name="Wu L."/>
            <person name="Ma J."/>
        </authorList>
    </citation>
    <scope>NUCLEOTIDE SEQUENCE [LARGE SCALE GENOMIC DNA]</scope>
    <source>
        <strain evidence="11">JCM 12607</strain>
    </source>
</reference>
<dbReference type="InterPro" id="IPR037069">
    <property type="entry name" value="AcylCoA_DH/ox_N_sf"/>
</dbReference>
<dbReference type="InterPro" id="IPR050741">
    <property type="entry name" value="Acyl-CoA_dehydrogenase"/>
</dbReference>
<protein>
    <submittedName>
        <fullName evidence="10">Acyl-CoA dehydrogenase family protein</fullName>
        <ecNumber evidence="10">1.-.-.-</ecNumber>
    </submittedName>
</protein>
<dbReference type="SUPFAM" id="SSF47203">
    <property type="entry name" value="Acyl-CoA dehydrogenase C-terminal domain-like"/>
    <property type="match status" value="1"/>
</dbReference>
<evidence type="ECO:0000259" key="8">
    <source>
        <dbReference type="Pfam" id="PF02770"/>
    </source>
</evidence>
<sequence length="399" mass="43789">MTFSLHPTYDDDPRLADLVGRLRDYLDGELADYERERGITHESRLTRADLEPVWRRSRELGFYGIHLPEQYGGQNLSHTALAALKEEIGACGRVLGHSVLGDMGGPLRAGDILRHATEHQLNTYLLPLVRGERACCFSLTETDAGSDVRSMRTTAVRDGDGYRLSGHKVFSSAGPFADFAIVVARMAGTGEQEGEKPAFSAFLVDLDSPGCKVLDGATPMSGEHIESDIVLDDCHVPARNLLGEEGKGMRIALGRVTTNRLLHCPTVIGATRRALDLTLERTRTRKVAGGQPLLALQSIQHKVADMATELYAARSMTYAALAALDRGNDVRVEAFMSKLFVAESAFRILDQAVQIHGKEGLTQGNEIEFLFRKIRMFRILTGTSEIQRNGIAHGLAFMV</sequence>
<dbReference type="EMBL" id="JBHTGL010000008">
    <property type="protein sequence ID" value="MFD0628180.1"/>
    <property type="molecule type" value="Genomic_DNA"/>
</dbReference>
<name>A0ABW2X2Z2_9ACTN</name>
<evidence type="ECO:0000256" key="5">
    <source>
        <dbReference type="ARBA" id="ARBA00023002"/>
    </source>
</evidence>
<evidence type="ECO:0000259" key="9">
    <source>
        <dbReference type="Pfam" id="PF02771"/>
    </source>
</evidence>
<dbReference type="Gene3D" id="1.20.140.10">
    <property type="entry name" value="Butyryl-CoA Dehydrogenase, subunit A, domain 3"/>
    <property type="match status" value="1"/>
</dbReference>
<dbReference type="Gene3D" id="2.40.110.10">
    <property type="entry name" value="Butyryl-CoA Dehydrogenase, subunit A, domain 2"/>
    <property type="match status" value="1"/>
</dbReference>
<dbReference type="PIRSF" id="PIRSF016578">
    <property type="entry name" value="HsaA"/>
    <property type="match status" value="1"/>
</dbReference>
<evidence type="ECO:0000256" key="4">
    <source>
        <dbReference type="ARBA" id="ARBA00022827"/>
    </source>
</evidence>
<dbReference type="Pfam" id="PF00441">
    <property type="entry name" value="Acyl-CoA_dh_1"/>
    <property type="match status" value="1"/>
</dbReference>
<dbReference type="PANTHER" id="PTHR48083">
    <property type="entry name" value="MEDIUM-CHAIN SPECIFIC ACYL-COA DEHYDROGENASE, MITOCHONDRIAL-RELATED"/>
    <property type="match status" value="1"/>
</dbReference>
<dbReference type="Pfam" id="PF02771">
    <property type="entry name" value="Acyl-CoA_dh_N"/>
    <property type="match status" value="1"/>
</dbReference>
<dbReference type="Proteomes" id="UP001596915">
    <property type="component" value="Unassembled WGS sequence"/>
</dbReference>
<dbReference type="InterPro" id="IPR013786">
    <property type="entry name" value="AcylCoA_DH/ox_N"/>
</dbReference>
<evidence type="ECO:0000256" key="6">
    <source>
        <dbReference type="RuleBase" id="RU362125"/>
    </source>
</evidence>
<organism evidence="10 11">
    <name type="scientific">Streptomyces sanglieri</name>
    <dbReference type="NCBI Taxonomy" id="193460"/>
    <lineage>
        <taxon>Bacteria</taxon>
        <taxon>Bacillati</taxon>
        <taxon>Actinomycetota</taxon>
        <taxon>Actinomycetes</taxon>
        <taxon>Kitasatosporales</taxon>
        <taxon>Streptomycetaceae</taxon>
        <taxon>Streptomyces</taxon>
    </lineage>
</organism>
<keyword evidence="11" id="KW-1185">Reference proteome</keyword>
<dbReference type="InterPro" id="IPR046373">
    <property type="entry name" value="Acyl-CoA_Oxase/DH_mid-dom_sf"/>
</dbReference>
<evidence type="ECO:0000256" key="2">
    <source>
        <dbReference type="ARBA" id="ARBA00009347"/>
    </source>
</evidence>
<dbReference type="InterPro" id="IPR009100">
    <property type="entry name" value="AcylCoA_DH/oxidase_NM_dom_sf"/>
</dbReference>
<dbReference type="InterPro" id="IPR006091">
    <property type="entry name" value="Acyl-CoA_Oxase/DH_mid-dom"/>
</dbReference>
<keyword evidence="5 6" id="KW-0560">Oxidoreductase</keyword>
<keyword evidence="4 6" id="KW-0274">FAD</keyword>
<dbReference type="EC" id="1.-.-.-" evidence="10"/>
<evidence type="ECO:0000256" key="3">
    <source>
        <dbReference type="ARBA" id="ARBA00022630"/>
    </source>
</evidence>
<evidence type="ECO:0000259" key="7">
    <source>
        <dbReference type="Pfam" id="PF00441"/>
    </source>
</evidence>
<comment type="cofactor">
    <cofactor evidence="1 6">
        <name>FAD</name>
        <dbReference type="ChEBI" id="CHEBI:57692"/>
    </cofactor>
</comment>
<evidence type="ECO:0000313" key="11">
    <source>
        <dbReference type="Proteomes" id="UP001596915"/>
    </source>
</evidence>
<feature type="domain" description="Acyl-CoA dehydrogenase/oxidase N-terminal" evidence="9">
    <location>
        <begin position="21"/>
        <end position="132"/>
    </location>
</feature>
<dbReference type="Gene3D" id="1.10.540.10">
    <property type="entry name" value="Acyl-CoA dehydrogenase/oxidase, N-terminal domain"/>
    <property type="match status" value="1"/>
</dbReference>
<comment type="similarity">
    <text evidence="2 6">Belongs to the acyl-CoA dehydrogenase family.</text>
</comment>
<evidence type="ECO:0000313" key="10">
    <source>
        <dbReference type="EMBL" id="MFD0628180.1"/>
    </source>
</evidence>
<accession>A0ABW2X2Z2</accession>
<dbReference type="GO" id="GO:0016491">
    <property type="term" value="F:oxidoreductase activity"/>
    <property type="evidence" value="ECO:0007669"/>
    <property type="project" value="UniProtKB-KW"/>
</dbReference>
<comment type="caution">
    <text evidence="10">The sequence shown here is derived from an EMBL/GenBank/DDBJ whole genome shotgun (WGS) entry which is preliminary data.</text>
</comment>
<feature type="domain" description="Acyl-CoA dehydrogenase/oxidase C-terminal" evidence="7">
    <location>
        <begin position="246"/>
        <end position="395"/>
    </location>
</feature>